<dbReference type="EC" id="2.7.7.7" evidence="1"/>
<dbReference type="OrthoDB" id="8639at2157"/>
<dbReference type="GO" id="GO:0000166">
    <property type="term" value="F:nucleotide binding"/>
    <property type="evidence" value="ECO:0007669"/>
    <property type="project" value="InterPro"/>
</dbReference>
<dbReference type="GO" id="GO:0003677">
    <property type="term" value="F:DNA binding"/>
    <property type="evidence" value="ECO:0007669"/>
    <property type="project" value="UniProtKB-KW"/>
</dbReference>
<keyword evidence="10" id="KW-1185">Reference proteome</keyword>
<dbReference type="RefSeq" id="WP_092904426.1">
    <property type="nucleotide sequence ID" value="NZ_FOZS01000002.1"/>
</dbReference>
<dbReference type="InterPro" id="IPR006134">
    <property type="entry name" value="DNA-dir_DNA_pol_B_multi_dom"/>
</dbReference>
<evidence type="ECO:0000256" key="1">
    <source>
        <dbReference type="ARBA" id="ARBA00012417"/>
    </source>
</evidence>
<comment type="catalytic activity">
    <reaction evidence="6">
        <text>DNA(n) + a 2'-deoxyribonucleoside 5'-triphosphate = DNA(n+1) + diphosphate</text>
        <dbReference type="Rhea" id="RHEA:22508"/>
        <dbReference type="Rhea" id="RHEA-COMP:17339"/>
        <dbReference type="Rhea" id="RHEA-COMP:17340"/>
        <dbReference type="ChEBI" id="CHEBI:33019"/>
        <dbReference type="ChEBI" id="CHEBI:61560"/>
        <dbReference type="ChEBI" id="CHEBI:173112"/>
        <dbReference type="EC" id="2.7.7.7"/>
    </reaction>
</comment>
<dbReference type="PANTHER" id="PTHR10322">
    <property type="entry name" value="DNA POLYMERASE CATALYTIC SUBUNIT"/>
    <property type="match status" value="1"/>
</dbReference>
<evidence type="ECO:0000256" key="5">
    <source>
        <dbReference type="ARBA" id="ARBA00023125"/>
    </source>
</evidence>
<evidence type="ECO:0000256" key="6">
    <source>
        <dbReference type="ARBA" id="ARBA00049244"/>
    </source>
</evidence>
<dbReference type="InterPro" id="IPR042087">
    <property type="entry name" value="DNA_pol_B_thumb"/>
</dbReference>
<evidence type="ECO:0000256" key="3">
    <source>
        <dbReference type="ARBA" id="ARBA00022695"/>
    </source>
</evidence>
<evidence type="ECO:0000259" key="8">
    <source>
        <dbReference type="Pfam" id="PF00136"/>
    </source>
</evidence>
<feature type="region of interest" description="Disordered" evidence="7">
    <location>
        <begin position="374"/>
        <end position="394"/>
    </location>
</feature>
<evidence type="ECO:0000313" key="10">
    <source>
        <dbReference type="Proteomes" id="UP000199199"/>
    </source>
</evidence>
<dbReference type="InterPro" id="IPR043502">
    <property type="entry name" value="DNA/RNA_pol_sf"/>
</dbReference>
<keyword evidence="4" id="KW-0239">DNA-directed DNA polymerase</keyword>
<dbReference type="Pfam" id="PF00136">
    <property type="entry name" value="DNA_pol_B"/>
    <property type="match status" value="1"/>
</dbReference>
<sequence length="763" mass="85606">MTGPYTFEFEDGLVREWRLTEDGATFREVERYRPSLFVSAPDLSSLEQRLRSDPKVSGTTRERWAADLHESHVDERTELLRVSVERVDEIRTLAREIRGGDERERYAPGAIRLYDVDLDPGFRYCLDNGIDPTPERGSPAIRGPDRGLRTLEIEIDEPGLADEDVSELRLDGERVTGDPADVCWSIGRRLDRVDPDVLVLSHGDLVPVLESAAARAGLEEFHLGRLPGWRRIAGANTYESYGAVGHSPARYRVPGRAIVDRSNSFLWHQSGLPGLLYMVEKTGRPLQEVAGGSIGTLLTSRQIRLARNEHDVLAPQNKWEPEEFKDVSTLHAGDRGGFTFSPEVGFHEDVHEIDFASLYPRIICRRNVSPETIGCDRDHGSGGSDASPLDSARDDAATVPELEYDRCSKPGFLPEVLMPLLDDRAEIKRQLESDSLADEAARRLRAESGAIKWVLVSCFGYQGYRNAKFGRIECHESINAYARDIALRAKTRLEDGGWHVVHGIVDSLWVTAREDDPEPLEAVIEDVSSSVGIDLEHDGRYEWVCFVPLRDSGEGASAGGDSVSPVSSSSPPNSRSRSTRPGALNKYFGKRTDGNYKFRGIETRQRSTPEYVAESQREFVTVLDRERDPAAVCDALEARIGRLRRGAVDPDRLVHTKRVSRRLEEYSQRTRTVAALERYDRHGVDRHPGQSVEYVVTDDDADGIERVRLAFEDCPSVDVDYYSRLLVSACESVVSPLGWDRRRIREHLRDGRTVRLSTFASSK</sequence>
<dbReference type="InterPro" id="IPR050240">
    <property type="entry name" value="DNA_pol_type-B"/>
</dbReference>
<reference evidence="10" key="1">
    <citation type="submission" date="2016-10" db="EMBL/GenBank/DDBJ databases">
        <authorList>
            <person name="Varghese N."/>
            <person name="Submissions S."/>
        </authorList>
    </citation>
    <scope>NUCLEOTIDE SEQUENCE [LARGE SCALE GENOMIC DNA]</scope>
    <source>
        <strain evidence="10">DSM 22427</strain>
    </source>
</reference>
<evidence type="ECO:0000256" key="7">
    <source>
        <dbReference type="SAM" id="MobiDB-lite"/>
    </source>
</evidence>
<proteinExistence type="predicted"/>
<keyword evidence="5" id="KW-0238">DNA-binding</keyword>
<dbReference type="Gene3D" id="1.10.132.60">
    <property type="entry name" value="DNA polymerase family B, C-terminal domain"/>
    <property type="match status" value="1"/>
</dbReference>
<evidence type="ECO:0000256" key="4">
    <source>
        <dbReference type="ARBA" id="ARBA00022932"/>
    </source>
</evidence>
<dbReference type="Proteomes" id="UP000199199">
    <property type="component" value="Unassembled WGS sequence"/>
</dbReference>
<dbReference type="GO" id="GO:0003887">
    <property type="term" value="F:DNA-directed DNA polymerase activity"/>
    <property type="evidence" value="ECO:0007669"/>
    <property type="project" value="UniProtKB-KW"/>
</dbReference>
<keyword evidence="3" id="KW-0548">Nucleotidyltransferase</keyword>
<feature type="domain" description="DNA-directed DNA polymerase family B multifunctional" evidence="8">
    <location>
        <begin position="333"/>
        <end position="496"/>
    </location>
</feature>
<evidence type="ECO:0000313" key="9">
    <source>
        <dbReference type="EMBL" id="SFS68343.1"/>
    </source>
</evidence>
<name>A0A1I6RUD8_9EURY</name>
<dbReference type="EMBL" id="FOZS01000002">
    <property type="protein sequence ID" value="SFS68343.1"/>
    <property type="molecule type" value="Genomic_DNA"/>
</dbReference>
<accession>A0A1I6RUD8</accession>
<dbReference type="InterPro" id="IPR023211">
    <property type="entry name" value="DNA_pol_palm_dom_sf"/>
</dbReference>
<keyword evidence="2" id="KW-0808">Transferase</keyword>
<dbReference type="GO" id="GO:0006261">
    <property type="term" value="P:DNA-templated DNA replication"/>
    <property type="evidence" value="ECO:0007669"/>
    <property type="project" value="TreeGrafter"/>
</dbReference>
<feature type="region of interest" description="Disordered" evidence="7">
    <location>
        <begin position="555"/>
        <end position="586"/>
    </location>
</feature>
<dbReference type="PANTHER" id="PTHR10322:SF23">
    <property type="entry name" value="DNA POLYMERASE DELTA CATALYTIC SUBUNIT"/>
    <property type="match status" value="1"/>
</dbReference>
<evidence type="ECO:0000256" key="2">
    <source>
        <dbReference type="ARBA" id="ARBA00022679"/>
    </source>
</evidence>
<dbReference type="SUPFAM" id="SSF56672">
    <property type="entry name" value="DNA/RNA polymerases"/>
    <property type="match status" value="1"/>
</dbReference>
<dbReference type="Gene3D" id="3.90.1600.10">
    <property type="entry name" value="Palm domain of DNA polymerase"/>
    <property type="match status" value="1"/>
</dbReference>
<protein>
    <recommendedName>
        <fullName evidence="1">DNA-directed DNA polymerase</fullName>
        <ecNumber evidence="1">2.7.7.7</ecNumber>
    </recommendedName>
</protein>
<feature type="compositionally biased region" description="Low complexity" evidence="7">
    <location>
        <begin position="559"/>
        <end position="576"/>
    </location>
</feature>
<gene>
    <name evidence="9" type="ORF">SAMN04488556_2143</name>
</gene>
<dbReference type="Gene3D" id="1.10.287.690">
    <property type="entry name" value="Helix hairpin bin"/>
    <property type="match status" value="1"/>
</dbReference>
<organism evidence="9 10">
    <name type="scientific">Halostagnicola kamekurae</name>
    <dbReference type="NCBI Taxonomy" id="619731"/>
    <lineage>
        <taxon>Archaea</taxon>
        <taxon>Methanobacteriati</taxon>
        <taxon>Methanobacteriota</taxon>
        <taxon>Stenosarchaea group</taxon>
        <taxon>Halobacteria</taxon>
        <taxon>Halobacteriales</taxon>
        <taxon>Natrialbaceae</taxon>
        <taxon>Halostagnicola</taxon>
    </lineage>
</organism>
<dbReference type="AlphaFoldDB" id="A0A1I6RUD8"/>